<comment type="caution">
    <text evidence="2">The sequence shown here is derived from an EMBL/GenBank/DDBJ whole genome shotgun (WGS) entry which is preliminary data.</text>
</comment>
<dbReference type="AlphaFoldDB" id="A0A0G0Y721"/>
<dbReference type="Gene3D" id="3.30.460.10">
    <property type="entry name" value="Beta Polymerase, domain 2"/>
    <property type="match status" value="1"/>
</dbReference>
<dbReference type="InterPro" id="IPR002934">
    <property type="entry name" value="Polymerase_NTP_transf_dom"/>
</dbReference>
<feature type="domain" description="Polymerase nucleotidyl transferase" evidence="1">
    <location>
        <begin position="9"/>
        <end position="54"/>
    </location>
</feature>
<reference evidence="2 3" key="1">
    <citation type="journal article" date="2015" name="Nature">
        <title>rRNA introns, odd ribosomes, and small enigmatic genomes across a large radiation of phyla.</title>
        <authorList>
            <person name="Brown C.T."/>
            <person name="Hug L.A."/>
            <person name="Thomas B.C."/>
            <person name="Sharon I."/>
            <person name="Castelle C.J."/>
            <person name="Singh A."/>
            <person name="Wilkins M.J."/>
            <person name="Williams K.H."/>
            <person name="Banfield J.F."/>
        </authorList>
    </citation>
    <scope>NUCLEOTIDE SEQUENCE [LARGE SCALE GENOMIC DNA]</scope>
</reference>
<dbReference type="CDD" id="cd05403">
    <property type="entry name" value="NT_KNTase_like"/>
    <property type="match status" value="1"/>
</dbReference>
<sequence length="105" mass="11764">MTDPVAISKKFINELTTAGIPVTKVYLYGSYAKGNAKSYSDIDICIISPNLGKDLVDEMVKLRQISRRVDDRIEALPFGIDDIDNPYDPLAAEIRRFGTQINFSH</sequence>
<proteinExistence type="predicted"/>
<accession>A0A0G0Y721</accession>
<evidence type="ECO:0000313" key="2">
    <source>
        <dbReference type="EMBL" id="KKS32534.1"/>
    </source>
</evidence>
<dbReference type="Pfam" id="PF01909">
    <property type="entry name" value="NTP_transf_2"/>
    <property type="match status" value="1"/>
</dbReference>
<dbReference type="SUPFAM" id="SSF81301">
    <property type="entry name" value="Nucleotidyltransferase"/>
    <property type="match status" value="1"/>
</dbReference>
<dbReference type="PANTHER" id="PTHR43449">
    <property type="entry name" value="NUCLEOTIDYLTRANSFERASE"/>
    <property type="match status" value="1"/>
</dbReference>
<dbReference type="InterPro" id="IPR043519">
    <property type="entry name" value="NT_sf"/>
</dbReference>
<dbReference type="GO" id="GO:0016779">
    <property type="term" value="F:nucleotidyltransferase activity"/>
    <property type="evidence" value="ECO:0007669"/>
    <property type="project" value="InterPro"/>
</dbReference>
<gene>
    <name evidence="2" type="ORF">UU93_C0006G0013</name>
</gene>
<dbReference type="PANTHER" id="PTHR43449:SF1">
    <property type="entry name" value="POLYMERASE BETA NUCLEOTIDYLTRANSFERASE DOMAIN-CONTAINING PROTEIN"/>
    <property type="match status" value="1"/>
</dbReference>
<evidence type="ECO:0000313" key="3">
    <source>
        <dbReference type="Proteomes" id="UP000034160"/>
    </source>
</evidence>
<dbReference type="Proteomes" id="UP000034160">
    <property type="component" value="Unassembled WGS sequence"/>
</dbReference>
<dbReference type="STRING" id="1618356.UU93_C0006G0013"/>
<name>A0A0G0Y721_9BACT</name>
<evidence type="ECO:0000259" key="1">
    <source>
        <dbReference type="Pfam" id="PF01909"/>
    </source>
</evidence>
<dbReference type="EMBL" id="LCCN01000006">
    <property type="protein sequence ID" value="KKS32534.1"/>
    <property type="molecule type" value="Genomic_DNA"/>
</dbReference>
<organism evidence="2 3">
    <name type="scientific">Candidatus Amesbacteria bacterium GW2011_GWA2_42_12</name>
    <dbReference type="NCBI Taxonomy" id="1618356"/>
    <lineage>
        <taxon>Bacteria</taxon>
        <taxon>Candidatus Amesiibacteriota</taxon>
    </lineage>
</organism>
<protein>
    <submittedName>
        <fullName evidence="2">Polymerase, beta-like protein region protein</fullName>
    </submittedName>
</protein>